<comment type="function">
    <text evidence="6">Toxic component of a toxin-antitoxin (TA) system. An RNase.</text>
</comment>
<keyword evidence="4 6" id="KW-0378">Hydrolase</keyword>
<evidence type="ECO:0000256" key="3">
    <source>
        <dbReference type="ARBA" id="ARBA00022723"/>
    </source>
</evidence>
<comment type="similarity">
    <text evidence="6">Belongs to the PINc/VapC protein family.</text>
</comment>
<evidence type="ECO:0000256" key="4">
    <source>
        <dbReference type="ARBA" id="ARBA00022801"/>
    </source>
</evidence>
<evidence type="ECO:0000313" key="8">
    <source>
        <dbReference type="EMBL" id="MEJ5945671.1"/>
    </source>
</evidence>
<evidence type="ECO:0000313" key="9">
    <source>
        <dbReference type="Proteomes" id="UP001387100"/>
    </source>
</evidence>
<evidence type="ECO:0000256" key="2">
    <source>
        <dbReference type="ARBA" id="ARBA00022722"/>
    </source>
</evidence>
<feature type="binding site" evidence="6">
    <location>
        <position position="102"/>
    </location>
    <ligand>
        <name>Mg(2+)</name>
        <dbReference type="ChEBI" id="CHEBI:18420"/>
    </ligand>
</feature>
<evidence type="ECO:0000259" key="7">
    <source>
        <dbReference type="Pfam" id="PF01850"/>
    </source>
</evidence>
<evidence type="ECO:0000256" key="5">
    <source>
        <dbReference type="ARBA" id="ARBA00022842"/>
    </source>
</evidence>
<keyword evidence="6" id="KW-0800">Toxin</keyword>
<organism evidence="8 9">
    <name type="scientific">Pseudokineococcus basanitobsidens</name>
    <dbReference type="NCBI Taxonomy" id="1926649"/>
    <lineage>
        <taxon>Bacteria</taxon>
        <taxon>Bacillati</taxon>
        <taxon>Actinomycetota</taxon>
        <taxon>Actinomycetes</taxon>
        <taxon>Kineosporiales</taxon>
        <taxon>Kineosporiaceae</taxon>
        <taxon>Pseudokineococcus</taxon>
    </lineage>
</organism>
<evidence type="ECO:0000256" key="1">
    <source>
        <dbReference type="ARBA" id="ARBA00022649"/>
    </source>
</evidence>
<protein>
    <recommendedName>
        <fullName evidence="6">Ribonuclease VapC</fullName>
        <shortName evidence="6">RNase VapC</shortName>
        <ecNumber evidence="6">3.1.-.-</ecNumber>
    </recommendedName>
    <alternativeName>
        <fullName evidence="6">Toxin VapC</fullName>
    </alternativeName>
</protein>
<dbReference type="EMBL" id="JBBIAA010000010">
    <property type="protein sequence ID" value="MEJ5945671.1"/>
    <property type="molecule type" value="Genomic_DNA"/>
</dbReference>
<feature type="domain" description="PIN" evidence="7">
    <location>
        <begin position="4"/>
        <end position="115"/>
    </location>
</feature>
<dbReference type="Pfam" id="PF01850">
    <property type="entry name" value="PIN"/>
    <property type="match status" value="1"/>
</dbReference>
<dbReference type="SUPFAM" id="SSF88723">
    <property type="entry name" value="PIN domain-like"/>
    <property type="match status" value="1"/>
</dbReference>
<keyword evidence="1 6" id="KW-1277">Toxin-antitoxin system</keyword>
<feature type="binding site" evidence="6">
    <location>
        <position position="7"/>
    </location>
    <ligand>
        <name>Mg(2+)</name>
        <dbReference type="ChEBI" id="CHEBI:18420"/>
    </ligand>
</feature>
<dbReference type="CDD" id="cd09874">
    <property type="entry name" value="PIN_MT3492-like"/>
    <property type="match status" value="1"/>
</dbReference>
<dbReference type="Gene3D" id="3.40.50.1010">
    <property type="entry name" value="5'-nuclease"/>
    <property type="match status" value="1"/>
</dbReference>
<sequence>MSVVYLDSSALVKLLVEEEGSDVAAALWDGADAVVSSRLAGVEVRAALAAARRGGRLDERGWAAADDRWAGLAVGLGAVELSPALATRAGDLAVEHGLRGADAVHLASALAVDAGDLVVAVWDDRLARGARAAGLLTVP</sequence>
<dbReference type="InterPro" id="IPR029060">
    <property type="entry name" value="PIN-like_dom_sf"/>
</dbReference>
<accession>A0ABU8RKQ4</accession>
<dbReference type="HAMAP" id="MF_00265">
    <property type="entry name" value="VapC_Nob1"/>
    <property type="match status" value="1"/>
</dbReference>
<keyword evidence="2 6" id="KW-0540">Nuclease</keyword>
<comment type="cofactor">
    <cofactor evidence="6">
        <name>Mg(2+)</name>
        <dbReference type="ChEBI" id="CHEBI:18420"/>
    </cofactor>
</comment>
<reference evidence="8 9" key="1">
    <citation type="journal article" date="2017" name="Int. J. Syst. Evol. Microbiol.">
        <title>Pseudokineococcus basanitobsidens sp. nov., isolated from volcanic rock.</title>
        <authorList>
            <person name="Lee D.W."/>
            <person name="Park M.Y."/>
            <person name="Kim J.J."/>
            <person name="Kim B.S."/>
        </authorList>
    </citation>
    <scope>NUCLEOTIDE SEQUENCE [LARGE SCALE GENOMIC DNA]</scope>
    <source>
        <strain evidence="8 9">DSM 103726</strain>
    </source>
</reference>
<dbReference type="InterPro" id="IPR022907">
    <property type="entry name" value="VapC_family"/>
</dbReference>
<keyword evidence="3 6" id="KW-0479">Metal-binding</keyword>
<gene>
    <name evidence="6" type="primary">vapC</name>
    <name evidence="8" type="ORF">WDZ17_10245</name>
</gene>
<keyword evidence="9" id="KW-1185">Reference proteome</keyword>
<comment type="caution">
    <text evidence="8">The sequence shown here is derived from an EMBL/GenBank/DDBJ whole genome shotgun (WGS) entry which is preliminary data.</text>
</comment>
<dbReference type="EC" id="3.1.-.-" evidence="6"/>
<dbReference type="InterPro" id="IPR002716">
    <property type="entry name" value="PIN_dom"/>
</dbReference>
<dbReference type="Proteomes" id="UP001387100">
    <property type="component" value="Unassembled WGS sequence"/>
</dbReference>
<name>A0ABU8RKQ4_9ACTN</name>
<dbReference type="RefSeq" id="WP_339575056.1">
    <property type="nucleotide sequence ID" value="NZ_JBBIAA010000010.1"/>
</dbReference>
<proteinExistence type="inferred from homology"/>
<evidence type="ECO:0000256" key="6">
    <source>
        <dbReference type="HAMAP-Rule" id="MF_00265"/>
    </source>
</evidence>
<keyword evidence="5 6" id="KW-0460">Magnesium</keyword>